<organism evidence="1 2">
    <name type="scientific">Clostridium brassicae</name>
    <dbReference type="NCBI Taxonomy" id="2999072"/>
    <lineage>
        <taxon>Bacteria</taxon>
        <taxon>Bacillati</taxon>
        <taxon>Bacillota</taxon>
        <taxon>Clostridia</taxon>
        <taxon>Eubacteriales</taxon>
        <taxon>Clostridiaceae</taxon>
        <taxon>Clostridium</taxon>
    </lineage>
</organism>
<comment type="caution">
    <text evidence="1">The sequence shown here is derived from an EMBL/GenBank/DDBJ whole genome shotgun (WGS) entry which is preliminary data.</text>
</comment>
<evidence type="ECO:0000313" key="2">
    <source>
        <dbReference type="Proteomes" id="UP001144612"/>
    </source>
</evidence>
<accession>A0ABT4D7S1</accession>
<dbReference type="RefSeq" id="WP_268060747.1">
    <property type="nucleotide sequence ID" value="NZ_JAPQFJ010000005.1"/>
</dbReference>
<name>A0ABT4D7S1_9CLOT</name>
<evidence type="ECO:0000313" key="1">
    <source>
        <dbReference type="EMBL" id="MCY6958333.1"/>
    </source>
</evidence>
<keyword evidence="2" id="KW-1185">Reference proteome</keyword>
<dbReference type="InterPro" id="IPR029063">
    <property type="entry name" value="SAM-dependent_MTases_sf"/>
</dbReference>
<gene>
    <name evidence="1" type="ORF">OW729_06925</name>
</gene>
<dbReference type="SUPFAM" id="SSF53335">
    <property type="entry name" value="S-adenosyl-L-methionine-dependent methyltransferases"/>
    <property type="match status" value="1"/>
</dbReference>
<evidence type="ECO:0008006" key="3">
    <source>
        <dbReference type="Google" id="ProtNLM"/>
    </source>
</evidence>
<dbReference type="Proteomes" id="UP001144612">
    <property type="component" value="Unassembled WGS sequence"/>
</dbReference>
<dbReference type="EMBL" id="JAPQFJ010000005">
    <property type="protein sequence ID" value="MCY6958333.1"/>
    <property type="molecule type" value="Genomic_DNA"/>
</dbReference>
<proteinExistence type="predicted"/>
<reference evidence="1" key="1">
    <citation type="submission" date="2022-12" db="EMBL/GenBank/DDBJ databases">
        <title>Clostridium sp. nov., isolated from industrial wastewater.</title>
        <authorList>
            <person name="Jiayan W."/>
        </authorList>
    </citation>
    <scope>NUCLEOTIDE SEQUENCE</scope>
    <source>
        <strain evidence="1">ZC22-4</strain>
    </source>
</reference>
<protein>
    <recommendedName>
        <fullName evidence="3">Class I SAM-dependent methyltransferase</fullName>
    </recommendedName>
</protein>
<sequence length="303" mass="35916">MSNETSTKNIIEIMKRQFESSESKNIFCTDNQLYFNTNTDIAIQKLKDKLSLLSKSDIDCIIRHYRNSFLEQFYKVDQYIYFSKDAEFIIERICMALLQDLQNTNLTNKELEYRHYDRIRKLIKITNPAIFHINNNTNPQAHHFVCSEYSADFLIQLLALDKQRLTEPILDIGCGRNANLINYMRNIGIEAYRIDRNIPNFTDDTLFNTDWFEFDYGVSKWGTIISNLSFCSHFLYHHLQNDELANTYAYKFMEILNSLKIGGTWIYAPSIPFFEDLLPKEKYTIKRIKINEDFSRSEIIKLM</sequence>